<gene>
    <name evidence="2" type="ORF">METZ01_LOCUS298604</name>
</gene>
<proteinExistence type="predicted"/>
<keyword evidence="1" id="KW-1133">Transmembrane helix</keyword>
<dbReference type="Gene3D" id="1.10.10.10">
    <property type="entry name" value="Winged helix-like DNA-binding domain superfamily/Winged helix DNA-binding domain"/>
    <property type="match status" value="1"/>
</dbReference>
<keyword evidence="1" id="KW-0812">Transmembrane</keyword>
<evidence type="ECO:0008006" key="3">
    <source>
        <dbReference type="Google" id="ProtNLM"/>
    </source>
</evidence>
<sequence>MLVEVPDPSILLGIVLAFLGGLVTLYLYTRLRRVGGMERFNPTNFERIDFYEKELIDMKIRMDTMELEGESYTKPDLGKKTGQVFEKPRVSNEYKPSPVAKPRAASRTPNMSFENSIEHVLGLITKRPMTSRDIEVTFGGRSREHVSRLMKKLFRDGYVDRNTASRPYAYMITEKGRERVSSKEGVVYAVSQ</sequence>
<dbReference type="InterPro" id="IPR036390">
    <property type="entry name" value="WH_DNA-bd_sf"/>
</dbReference>
<accession>A0A382MAS1</accession>
<dbReference type="AlphaFoldDB" id="A0A382MAS1"/>
<evidence type="ECO:0000313" key="2">
    <source>
        <dbReference type="EMBL" id="SVC45750.1"/>
    </source>
</evidence>
<name>A0A382MAS1_9ZZZZ</name>
<feature type="transmembrane region" description="Helical" evidence="1">
    <location>
        <begin position="12"/>
        <end position="29"/>
    </location>
</feature>
<dbReference type="InterPro" id="IPR036388">
    <property type="entry name" value="WH-like_DNA-bd_sf"/>
</dbReference>
<keyword evidence="1" id="KW-0472">Membrane</keyword>
<dbReference type="EMBL" id="UINC01092294">
    <property type="protein sequence ID" value="SVC45750.1"/>
    <property type="molecule type" value="Genomic_DNA"/>
</dbReference>
<reference evidence="2" key="1">
    <citation type="submission" date="2018-05" db="EMBL/GenBank/DDBJ databases">
        <authorList>
            <person name="Lanie J.A."/>
            <person name="Ng W.-L."/>
            <person name="Kazmierczak K.M."/>
            <person name="Andrzejewski T.M."/>
            <person name="Davidsen T.M."/>
            <person name="Wayne K.J."/>
            <person name="Tettelin H."/>
            <person name="Glass J.I."/>
            <person name="Rusch D."/>
            <person name="Podicherti R."/>
            <person name="Tsui H.-C.T."/>
            <person name="Winkler M.E."/>
        </authorList>
    </citation>
    <scope>NUCLEOTIDE SEQUENCE</scope>
</reference>
<organism evidence="2">
    <name type="scientific">marine metagenome</name>
    <dbReference type="NCBI Taxonomy" id="408172"/>
    <lineage>
        <taxon>unclassified sequences</taxon>
        <taxon>metagenomes</taxon>
        <taxon>ecological metagenomes</taxon>
    </lineage>
</organism>
<evidence type="ECO:0000256" key="1">
    <source>
        <dbReference type="SAM" id="Phobius"/>
    </source>
</evidence>
<dbReference type="SUPFAM" id="SSF46785">
    <property type="entry name" value="Winged helix' DNA-binding domain"/>
    <property type="match status" value="1"/>
</dbReference>
<protein>
    <recommendedName>
        <fullName evidence="3">HTH marR-type domain-containing protein</fullName>
    </recommendedName>
</protein>